<dbReference type="SUPFAM" id="SSF55785">
    <property type="entry name" value="PYP-like sensor domain (PAS domain)"/>
    <property type="match status" value="2"/>
</dbReference>
<dbReference type="InterPro" id="IPR025662">
    <property type="entry name" value="Sigma_54_int_dom_ATP-bd_1"/>
</dbReference>
<dbReference type="PROSITE" id="PS50113">
    <property type="entry name" value="PAC"/>
    <property type="match status" value="1"/>
</dbReference>
<dbReference type="InterPro" id="IPR000014">
    <property type="entry name" value="PAS"/>
</dbReference>
<keyword evidence="1" id="KW-0547">Nucleotide-binding</keyword>
<evidence type="ECO:0000259" key="8">
    <source>
        <dbReference type="PROSITE" id="PS50113"/>
    </source>
</evidence>
<evidence type="ECO:0000256" key="4">
    <source>
        <dbReference type="ARBA" id="ARBA00023125"/>
    </source>
</evidence>
<dbReference type="InterPro" id="IPR058031">
    <property type="entry name" value="AAA_lid_NorR"/>
</dbReference>
<feature type="domain" description="PAS" evidence="7">
    <location>
        <begin position="19"/>
        <end position="81"/>
    </location>
</feature>
<evidence type="ECO:0000313" key="9">
    <source>
        <dbReference type="EMBL" id="TWI71113.1"/>
    </source>
</evidence>
<dbReference type="Gene3D" id="1.10.8.60">
    <property type="match status" value="1"/>
</dbReference>
<dbReference type="PANTHER" id="PTHR32071">
    <property type="entry name" value="TRANSCRIPTIONAL REGULATORY PROTEIN"/>
    <property type="match status" value="1"/>
</dbReference>
<dbReference type="InterPro" id="IPR009057">
    <property type="entry name" value="Homeodomain-like_sf"/>
</dbReference>
<name>A0A562RQF0_9BACT</name>
<dbReference type="InterPro" id="IPR025943">
    <property type="entry name" value="Sigma_54_int_dom_ATP-bd_2"/>
</dbReference>
<dbReference type="PROSITE" id="PS00676">
    <property type="entry name" value="SIGMA54_INTERACT_2"/>
    <property type="match status" value="1"/>
</dbReference>
<accession>A0A562RQF0</accession>
<dbReference type="InterPro" id="IPR003593">
    <property type="entry name" value="AAA+_ATPase"/>
</dbReference>
<dbReference type="CDD" id="cd00130">
    <property type="entry name" value="PAS"/>
    <property type="match status" value="1"/>
</dbReference>
<keyword evidence="3" id="KW-0805">Transcription regulation</keyword>
<gene>
    <name evidence="9" type="ORF">LZ24_02077</name>
</gene>
<dbReference type="PRINTS" id="PR01590">
    <property type="entry name" value="HTHFIS"/>
</dbReference>
<dbReference type="Pfam" id="PF25601">
    <property type="entry name" value="AAA_lid_14"/>
    <property type="match status" value="1"/>
</dbReference>
<dbReference type="RefSeq" id="WP_186443058.1">
    <property type="nucleotide sequence ID" value="NZ_VLLC01000015.1"/>
</dbReference>
<feature type="domain" description="PAC" evidence="8">
    <location>
        <begin position="211"/>
        <end position="262"/>
    </location>
</feature>
<keyword evidence="4" id="KW-0238">DNA-binding</keyword>
<dbReference type="PANTHER" id="PTHR32071:SF122">
    <property type="entry name" value="SIGMA FACTOR"/>
    <property type="match status" value="1"/>
</dbReference>
<keyword evidence="2" id="KW-0067">ATP-binding</keyword>
<dbReference type="InterPro" id="IPR025944">
    <property type="entry name" value="Sigma_54_int_dom_CS"/>
</dbReference>
<dbReference type="InterPro" id="IPR013655">
    <property type="entry name" value="PAS_fold_3"/>
</dbReference>
<dbReference type="PROSITE" id="PS50045">
    <property type="entry name" value="SIGMA54_INTERACT_4"/>
    <property type="match status" value="1"/>
</dbReference>
<dbReference type="EMBL" id="VLLC01000015">
    <property type="protein sequence ID" value="TWI71113.1"/>
    <property type="molecule type" value="Genomic_DNA"/>
</dbReference>
<dbReference type="Gene3D" id="3.40.50.300">
    <property type="entry name" value="P-loop containing nucleotide triphosphate hydrolases"/>
    <property type="match status" value="1"/>
</dbReference>
<dbReference type="Gene3D" id="3.30.450.20">
    <property type="entry name" value="PAS domain"/>
    <property type="match status" value="2"/>
</dbReference>
<dbReference type="InterPro" id="IPR035965">
    <property type="entry name" value="PAS-like_dom_sf"/>
</dbReference>
<evidence type="ECO:0000313" key="10">
    <source>
        <dbReference type="Proteomes" id="UP000318307"/>
    </source>
</evidence>
<reference evidence="9 10" key="1">
    <citation type="submission" date="2019-07" db="EMBL/GenBank/DDBJ databases">
        <title>Genome sequencing of 100 strains of the haloalkaliphilic chemolithoautotrophic sulfur-oxidizing bacterium Thioalkalivibrio.</title>
        <authorList>
            <person name="Muyzer G."/>
        </authorList>
    </citation>
    <scope>NUCLEOTIDE SEQUENCE [LARGE SCALE GENOMIC DNA]</scope>
    <source>
        <strain evidence="9 10">ASO4-4</strain>
    </source>
</reference>
<dbReference type="Gene3D" id="1.10.10.60">
    <property type="entry name" value="Homeodomain-like"/>
    <property type="match status" value="1"/>
</dbReference>
<dbReference type="AlphaFoldDB" id="A0A562RQF0"/>
<organism evidence="9 10">
    <name type="scientific">Desulfobotulus alkaliphilus</name>
    <dbReference type="NCBI Taxonomy" id="622671"/>
    <lineage>
        <taxon>Bacteria</taxon>
        <taxon>Pseudomonadati</taxon>
        <taxon>Thermodesulfobacteriota</taxon>
        <taxon>Desulfobacteria</taxon>
        <taxon>Desulfobacterales</taxon>
        <taxon>Desulfobacteraceae</taxon>
        <taxon>Desulfobotulus</taxon>
    </lineage>
</organism>
<dbReference type="SUPFAM" id="SSF52540">
    <property type="entry name" value="P-loop containing nucleoside triphosphate hydrolases"/>
    <property type="match status" value="1"/>
</dbReference>
<dbReference type="SUPFAM" id="SSF46689">
    <property type="entry name" value="Homeodomain-like"/>
    <property type="match status" value="1"/>
</dbReference>
<dbReference type="GO" id="GO:0006355">
    <property type="term" value="P:regulation of DNA-templated transcription"/>
    <property type="evidence" value="ECO:0007669"/>
    <property type="project" value="InterPro"/>
</dbReference>
<evidence type="ECO:0000256" key="5">
    <source>
        <dbReference type="ARBA" id="ARBA00023163"/>
    </source>
</evidence>
<dbReference type="PROSITE" id="PS00688">
    <property type="entry name" value="SIGMA54_INTERACT_3"/>
    <property type="match status" value="1"/>
</dbReference>
<dbReference type="SMART" id="SM00382">
    <property type="entry name" value="AAA"/>
    <property type="match status" value="1"/>
</dbReference>
<dbReference type="NCBIfam" id="TIGR00229">
    <property type="entry name" value="sensory_box"/>
    <property type="match status" value="1"/>
</dbReference>
<dbReference type="Proteomes" id="UP000318307">
    <property type="component" value="Unassembled WGS sequence"/>
</dbReference>
<dbReference type="PROSITE" id="PS50112">
    <property type="entry name" value="PAS"/>
    <property type="match status" value="1"/>
</dbReference>
<dbReference type="InterPro" id="IPR000700">
    <property type="entry name" value="PAS-assoc_C"/>
</dbReference>
<keyword evidence="10" id="KW-1185">Reference proteome</keyword>
<dbReference type="GO" id="GO:0005524">
    <property type="term" value="F:ATP binding"/>
    <property type="evidence" value="ECO:0007669"/>
    <property type="project" value="UniProtKB-KW"/>
</dbReference>
<dbReference type="PROSITE" id="PS00675">
    <property type="entry name" value="SIGMA54_INTERACT_1"/>
    <property type="match status" value="1"/>
</dbReference>
<dbReference type="CDD" id="cd00009">
    <property type="entry name" value="AAA"/>
    <property type="match status" value="1"/>
</dbReference>
<evidence type="ECO:0000259" key="6">
    <source>
        <dbReference type="PROSITE" id="PS50045"/>
    </source>
</evidence>
<protein>
    <submittedName>
        <fullName evidence="9">PAS domain S-box-containing protein</fullName>
    </submittedName>
</protein>
<dbReference type="Pfam" id="PF08447">
    <property type="entry name" value="PAS_3"/>
    <property type="match status" value="1"/>
</dbReference>
<dbReference type="InterPro" id="IPR002078">
    <property type="entry name" value="Sigma_54_int"/>
</dbReference>
<dbReference type="Pfam" id="PF00158">
    <property type="entry name" value="Sigma54_activat"/>
    <property type="match status" value="1"/>
</dbReference>
<comment type="caution">
    <text evidence="9">The sequence shown here is derived from an EMBL/GenBank/DDBJ whole genome shotgun (WGS) entry which is preliminary data.</text>
</comment>
<proteinExistence type="predicted"/>
<evidence type="ECO:0000259" key="7">
    <source>
        <dbReference type="PROSITE" id="PS50112"/>
    </source>
</evidence>
<sequence>MQENQREHWRDRVEKAETDARFYRMIFEKSTAPTIVIESDYTISRINERVEELLGYSKEEIEGKIEWLRFVVKEDLERMMRYHHMRRKDPGAAPGEYECRLMNREGQVHDILIKLDMIRGTTTSVATLVNVTAEKAVVKTLRQREAEFRAIVEHFTGFLYTCHKDYRLAYINRPLGERTGMNLDSGPCFKVVYGREDPCPWCENQETFSGKTVETERLDPVDERWYNVITTPICGEDGEVLLRQTVMVDITDRKMAEERMRSRAALLMEENQRLKSSLKDRYRFHGIVGKSPEMQGVYDRILQAAGSGAAVVIRGESGTGKELVAKAIHGLSQRKNGPFVPVNCGAIPENLMESEFFGYKKGAFTGADTDKKGLLEMSSGGTLFLDEVGEIPLSMQVKLLRALEGNGFRPLGGREHISTDLRIIAATHRNMEAMVAEGRMRQDFFYRLHIIPIYLPPLRERKSDISLLVEHFLSAMGDELSSGVDARVMEAFFRYPWPGNVRELQNVLQRYVTLGTLDLPVSSAEDTNVSDRTLKDRLDLYEREVLLETLKQCEGHRGHTADLLGIDRRTLERKMNRFKLRENDTA</sequence>
<feature type="domain" description="Sigma-54 factor interaction" evidence="6">
    <location>
        <begin position="287"/>
        <end position="513"/>
    </location>
</feature>
<keyword evidence="5" id="KW-0804">Transcription</keyword>
<dbReference type="FunFam" id="3.40.50.300:FF:000006">
    <property type="entry name" value="DNA-binding transcriptional regulator NtrC"/>
    <property type="match status" value="1"/>
</dbReference>
<evidence type="ECO:0000256" key="3">
    <source>
        <dbReference type="ARBA" id="ARBA00023015"/>
    </source>
</evidence>
<dbReference type="GO" id="GO:0043565">
    <property type="term" value="F:sequence-specific DNA binding"/>
    <property type="evidence" value="ECO:0007669"/>
    <property type="project" value="InterPro"/>
</dbReference>
<evidence type="ECO:0000256" key="2">
    <source>
        <dbReference type="ARBA" id="ARBA00022840"/>
    </source>
</evidence>
<dbReference type="InterPro" id="IPR002197">
    <property type="entry name" value="HTH_Fis"/>
</dbReference>
<dbReference type="Pfam" id="PF13426">
    <property type="entry name" value="PAS_9"/>
    <property type="match status" value="1"/>
</dbReference>
<dbReference type="Pfam" id="PF02954">
    <property type="entry name" value="HTH_8"/>
    <property type="match status" value="1"/>
</dbReference>
<dbReference type="InterPro" id="IPR027417">
    <property type="entry name" value="P-loop_NTPase"/>
</dbReference>
<dbReference type="SMART" id="SM00091">
    <property type="entry name" value="PAS"/>
    <property type="match status" value="1"/>
</dbReference>
<evidence type="ECO:0000256" key="1">
    <source>
        <dbReference type="ARBA" id="ARBA00022741"/>
    </source>
</evidence>